<organism evidence="2 3">
    <name type="scientific">Powellomyces hirtus</name>
    <dbReference type="NCBI Taxonomy" id="109895"/>
    <lineage>
        <taxon>Eukaryota</taxon>
        <taxon>Fungi</taxon>
        <taxon>Fungi incertae sedis</taxon>
        <taxon>Chytridiomycota</taxon>
        <taxon>Chytridiomycota incertae sedis</taxon>
        <taxon>Chytridiomycetes</taxon>
        <taxon>Spizellomycetales</taxon>
        <taxon>Powellomycetaceae</taxon>
        <taxon>Powellomyces</taxon>
    </lineage>
</organism>
<accession>A0A507E2Y6</accession>
<comment type="caution">
    <text evidence="2">The sequence shown here is derived from an EMBL/GenBank/DDBJ whole genome shotgun (WGS) entry which is preliminary data.</text>
</comment>
<name>A0A507E2Y6_9FUNG</name>
<proteinExistence type="predicted"/>
<keyword evidence="3" id="KW-1185">Reference proteome</keyword>
<dbReference type="InterPro" id="IPR013083">
    <property type="entry name" value="Znf_RING/FYVE/PHD"/>
</dbReference>
<dbReference type="Proteomes" id="UP000318582">
    <property type="component" value="Unassembled WGS sequence"/>
</dbReference>
<evidence type="ECO:0000313" key="3">
    <source>
        <dbReference type="Proteomes" id="UP000318582"/>
    </source>
</evidence>
<evidence type="ECO:0000256" key="1">
    <source>
        <dbReference type="SAM" id="MobiDB-lite"/>
    </source>
</evidence>
<dbReference type="STRING" id="109895.A0A507E2Y6"/>
<sequence length="549" mass="63008">MARDLSPATLTDARGNVANDKEATPEPRVTTFFPEVVKGRSRGQRDEPKSSPIDQGGNGLRILELLREKWEAKENGTFPEESGSLRETIEGIRHESDSIQTVRKERVFDDDVTEEEMSIIQQRVALQQRQFQEYQRREAVRKSSKIRSMFDFLRREEIEEALVEAKDDEDAVILNFAQPHYLMKLRKAIALKYRAEDAEVNLTEEQQQAYDRRVEKRKQAPKKTTTEDAKKRCIRFSRLRLDEALSQLENGGDPSKVFEGWSDARVRAYQQIKTKPNSYYYRFNAPGEKQRNGVWTKVRSDDMYLVFHAVPDSLSIYFRKNELCSSIVWKKWEQMANGESSRWPSLVALDIRHLLKSGEVIDENYTIDAKGELRYLFGKKEGGQGVIRNHSKHGSGGIKGSGGVKATRSVTTVKKRKRKNADDDDEDDDGNVDDLFDEDDSGTYTCKVSWATTRRTRARVAAEESEGTLNEGEENPLPGFTDPITLDEVVKPAISPYGHVMSYNSWIRCLSSEDRKNICPLTKKPLTKRELVVLTFENIEEYRDRIVNS</sequence>
<gene>
    <name evidence="2" type="ORF">PhCBS80983_g03128</name>
</gene>
<dbReference type="Gene3D" id="3.30.40.10">
    <property type="entry name" value="Zinc/RING finger domain, C3HC4 (zinc finger)"/>
    <property type="match status" value="1"/>
</dbReference>
<feature type="region of interest" description="Disordered" evidence="1">
    <location>
        <begin position="386"/>
        <end position="436"/>
    </location>
</feature>
<feature type="region of interest" description="Disordered" evidence="1">
    <location>
        <begin position="1"/>
        <end position="58"/>
    </location>
</feature>
<reference evidence="2 3" key="1">
    <citation type="journal article" date="2019" name="Sci. Rep.">
        <title>Comparative genomics of chytrid fungi reveal insights into the obligate biotrophic and pathogenic lifestyle of Synchytrium endobioticum.</title>
        <authorList>
            <person name="van de Vossenberg B.T.L.H."/>
            <person name="Warris S."/>
            <person name="Nguyen H.D.T."/>
            <person name="van Gent-Pelzer M.P.E."/>
            <person name="Joly D.L."/>
            <person name="van de Geest H.C."/>
            <person name="Bonants P.J.M."/>
            <person name="Smith D.S."/>
            <person name="Levesque C.A."/>
            <person name="van der Lee T.A.J."/>
        </authorList>
    </citation>
    <scope>NUCLEOTIDE SEQUENCE [LARGE SCALE GENOMIC DNA]</scope>
    <source>
        <strain evidence="2 3">CBS 809.83</strain>
    </source>
</reference>
<feature type="compositionally biased region" description="Gly residues" evidence="1">
    <location>
        <begin position="394"/>
        <end position="403"/>
    </location>
</feature>
<protein>
    <submittedName>
        <fullName evidence="2">Uncharacterized protein</fullName>
    </submittedName>
</protein>
<evidence type="ECO:0000313" key="2">
    <source>
        <dbReference type="EMBL" id="TPX58433.1"/>
    </source>
</evidence>
<dbReference type="SUPFAM" id="SSF57850">
    <property type="entry name" value="RING/U-box"/>
    <property type="match status" value="1"/>
</dbReference>
<dbReference type="EMBL" id="QEAQ01000036">
    <property type="protein sequence ID" value="TPX58433.1"/>
    <property type="molecule type" value="Genomic_DNA"/>
</dbReference>
<feature type="compositionally biased region" description="Acidic residues" evidence="1">
    <location>
        <begin position="422"/>
        <end position="436"/>
    </location>
</feature>
<dbReference type="AlphaFoldDB" id="A0A507E2Y6"/>